<dbReference type="eggNOG" id="ENOG502QURC">
    <property type="taxonomic scope" value="Eukaryota"/>
</dbReference>
<dbReference type="OrthoDB" id="891726at2759"/>
<dbReference type="Pfam" id="PF04450">
    <property type="entry name" value="BSP"/>
    <property type="match status" value="1"/>
</dbReference>
<proteinExistence type="predicted"/>
<dbReference type="Proteomes" id="UP000030687">
    <property type="component" value="Unassembled WGS sequence"/>
</dbReference>
<evidence type="ECO:0000313" key="2">
    <source>
        <dbReference type="EMBL" id="ESR36150.1"/>
    </source>
</evidence>
<dbReference type="Gramene" id="ESR36150">
    <property type="protein sequence ID" value="ESR36150"/>
    <property type="gene ID" value="CICLE_v10029208mg"/>
</dbReference>
<dbReference type="EMBL" id="KI536978">
    <property type="protein sequence ID" value="ESR36150.1"/>
    <property type="molecule type" value="Genomic_DNA"/>
</dbReference>
<evidence type="ECO:0008006" key="4">
    <source>
        <dbReference type="Google" id="ProtNLM"/>
    </source>
</evidence>
<feature type="signal peptide" evidence="1">
    <location>
        <begin position="1"/>
        <end position="23"/>
    </location>
</feature>
<gene>
    <name evidence="2" type="ORF">CICLE_v10029208mg</name>
</gene>
<dbReference type="OMA" id="VWQWDGR"/>
<dbReference type="PANTHER" id="PTHR33321:SF12">
    <property type="entry name" value="PLANT BASIC SECRETORY PROTEIN (BSP) FAMILY PROTEIN"/>
    <property type="match status" value="1"/>
</dbReference>
<sequence length="231" mass="25918">MALFNKHLLSLLLTLAATQAVHAVDYVVTNTAPTTAGGARFNNEIGADYSRQTLASATDFIWRTFQQTNPADRKNVQKVSLFVDDMDGVAYSSNNEIHASARYIGSYSGDLKREITGVLYHEMTHIWQWNGNGQTPGGLIEGIADFVRLKANYAPSHWVQPGQGDRWDQGYDVTARFLDYLNSLRNGFVAELNKKMRTGYSANYFVELLGKNVDQLWRDYKAKYGKSSMLA</sequence>
<reference evidence="2 3" key="1">
    <citation type="submission" date="2013-10" db="EMBL/GenBank/DDBJ databases">
        <authorList>
            <consortium name="International Citrus Genome Consortium"/>
            <person name="Jenkins J."/>
            <person name="Schmutz J."/>
            <person name="Prochnik S."/>
            <person name="Rokhsar D."/>
            <person name="Gmitter F."/>
            <person name="Ollitrault P."/>
            <person name="Machado M."/>
            <person name="Talon M."/>
            <person name="Wincker P."/>
            <person name="Jaillon O."/>
            <person name="Morgante M."/>
        </authorList>
    </citation>
    <scope>NUCLEOTIDE SEQUENCE</scope>
    <source>
        <strain evidence="3">cv. Clemenules</strain>
    </source>
</reference>
<dbReference type="PANTHER" id="PTHR33321">
    <property type="match status" value="1"/>
</dbReference>
<protein>
    <recommendedName>
        <fullName evidence="4">Plant basic secretory protein (BSP) family protein</fullName>
    </recommendedName>
</protein>
<organism evidence="2 3">
    <name type="scientific">Citrus clementina</name>
    <name type="common">Clementine</name>
    <name type="synonym">Citrus deliciosa x Citrus sinensis</name>
    <dbReference type="NCBI Taxonomy" id="85681"/>
    <lineage>
        <taxon>Eukaryota</taxon>
        <taxon>Viridiplantae</taxon>
        <taxon>Streptophyta</taxon>
        <taxon>Embryophyta</taxon>
        <taxon>Tracheophyta</taxon>
        <taxon>Spermatophyta</taxon>
        <taxon>Magnoliopsida</taxon>
        <taxon>eudicotyledons</taxon>
        <taxon>Gunneridae</taxon>
        <taxon>Pentapetalae</taxon>
        <taxon>rosids</taxon>
        <taxon>malvids</taxon>
        <taxon>Sapindales</taxon>
        <taxon>Rutaceae</taxon>
        <taxon>Aurantioideae</taxon>
        <taxon>Citrus</taxon>
    </lineage>
</organism>
<dbReference type="KEGG" id="cic:CICLE_v10029208mg"/>
<name>V4SBG5_CITCL</name>
<evidence type="ECO:0000256" key="1">
    <source>
        <dbReference type="SAM" id="SignalP"/>
    </source>
</evidence>
<keyword evidence="1" id="KW-0732">Signal</keyword>
<dbReference type="InParanoid" id="V4SBG5"/>
<evidence type="ECO:0000313" key="3">
    <source>
        <dbReference type="Proteomes" id="UP000030687"/>
    </source>
</evidence>
<dbReference type="AlphaFoldDB" id="V4SBG5"/>
<dbReference type="InterPro" id="IPR007541">
    <property type="entry name" value="Uncharacterised_BSP"/>
</dbReference>
<keyword evidence="3" id="KW-1185">Reference proteome</keyword>
<accession>V4SBG5</accession>
<dbReference type="STRING" id="85681.V4SBG5"/>
<dbReference type="FunCoup" id="V4SBG5">
    <property type="interactions" value="27"/>
</dbReference>
<feature type="chain" id="PRO_5004729191" description="Plant basic secretory protein (BSP) family protein" evidence="1">
    <location>
        <begin position="24"/>
        <end position="231"/>
    </location>
</feature>